<keyword evidence="3" id="KW-1185">Reference proteome</keyword>
<dbReference type="Pfam" id="PF05553">
    <property type="entry name" value="DUF761"/>
    <property type="match status" value="1"/>
</dbReference>
<accession>A0A443P821</accession>
<dbReference type="AlphaFoldDB" id="A0A443P821"/>
<evidence type="ECO:0000313" key="2">
    <source>
        <dbReference type="EMBL" id="RWR86899.1"/>
    </source>
</evidence>
<feature type="compositionally biased region" description="Acidic residues" evidence="1">
    <location>
        <begin position="107"/>
        <end position="124"/>
    </location>
</feature>
<dbReference type="PANTHER" id="PTHR33450">
    <property type="entry name" value="EMB|CAB67623.1-RELATED"/>
    <property type="match status" value="1"/>
</dbReference>
<dbReference type="PANTHER" id="PTHR33450:SF12">
    <property type="entry name" value="COTTON FIBER PROTEIN"/>
    <property type="match status" value="1"/>
</dbReference>
<dbReference type="Proteomes" id="UP000283530">
    <property type="component" value="Unassembled WGS sequence"/>
</dbReference>
<dbReference type="OrthoDB" id="684076at2759"/>
<evidence type="ECO:0000256" key="1">
    <source>
        <dbReference type="SAM" id="MobiDB-lite"/>
    </source>
</evidence>
<dbReference type="EMBL" id="QPKB01000006">
    <property type="protein sequence ID" value="RWR86899.1"/>
    <property type="molecule type" value="Genomic_DNA"/>
</dbReference>
<evidence type="ECO:0000313" key="3">
    <source>
        <dbReference type="Proteomes" id="UP000283530"/>
    </source>
</evidence>
<gene>
    <name evidence="2" type="ORF">CKAN_01582100</name>
</gene>
<sequence>MKSKASVLLKQIISALGSLIRAKSIAVKSKTNAMKARIIIFGLLKNKKVLLPALSHKIHALLGHVKRGGEGGNDDDENKAIVVYNSMADEAPSNPCHTLAVINDGDNYNDGEEEDDDDDDDDDKYPDLTHSLFDELEFDDGSGSVVDLVRKSREDGSDFILEDEIDHVADVFIWRFHRQMKMQKQESLKRYKEMLDRSA</sequence>
<reference evidence="2 3" key="1">
    <citation type="journal article" date="2019" name="Nat. Plants">
        <title>Stout camphor tree genome fills gaps in understanding of flowering plant genome evolution.</title>
        <authorList>
            <person name="Chaw S.M."/>
            <person name="Liu Y.C."/>
            <person name="Wu Y.W."/>
            <person name="Wang H.Y."/>
            <person name="Lin C.I."/>
            <person name="Wu C.S."/>
            <person name="Ke H.M."/>
            <person name="Chang L.Y."/>
            <person name="Hsu C.Y."/>
            <person name="Yang H.T."/>
            <person name="Sudianto E."/>
            <person name="Hsu M.H."/>
            <person name="Wu K.P."/>
            <person name="Wang L.N."/>
            <person name="Leebens-Mack J.H."/>
            <person name="Tsai I.J."/>
        </authorList>
    </citation>
    <scope>NUCLEOTIDE SEQUENCE [LARGE SCALE GENOMIC DNA]</scope>
    <source>
        <strain evidence="3">cv. Chaw 1501</strain>
        <tissue evidence="2">Young leaves</tissue>
    </source>
</reference>
<dbReference type="InterPro" id="IPR008480">
    <property type="entry name" value="DUF761_pln"/>
</dbReference>
<proteinExistence type="predicted"/>
<comment type="caution">
    <text evidence="2">The sequence shown here is derived from an EMBL/GenBank/DDBJ whole genome shotgun (WGS) entry which is preliminary data.</text>
</comment>
<protein>
    <submittedName>
        <fullName evidence="2">DUF761 domain-containing protein</fullName>
    </submittedName>
</protein>
<name>A0A443P821_9MAGN</name>
<feature type="region of interest" description="Disordered" evidence="1">
    <location>
        <begin position="95"/>
        <end position="126"/>
    </location>
</feature>
<organism evidence="2 3">
    <name type="scientific">Cinnamomum micranthum f. kanehirae</name>
    <dbReference type="NCBI Taxonomy" id="337451"/>
    <lineage>
        <taxon>Eukaryota</taxon>
        <taxon>Viridiplantae</taxon>
        <taxon>Streptophyta</taxon>
        <taxon>Embryophyta</taxon>
        <taxon>Tracheophyta</taxon>
        <taxon>Spermatophyta</taxon>
        <taxon>Magnoliopsida</taxon>
        <taxon>Magnoliidae</taxon>
        <taxon>Laurales</taxon>
        <taxon>Lauraceae</taxon>
        <taxon>Cinnamomum</taxon>
    </lineage>
</organism>